<comment type="caution">
    <text evidence="2">The sequence shown here is derived from an EMBL/GenBank/DDBJ whole genome shotgun (WGS) entry which is preliminary data.</text>
</comment>
<dbReference type="PANTHER" id="PTHR42085">
    <property type="entry name" value="F-BOX DOMAIN-CONTAINING PROTEIN"/>
    <property type="match status" value="1"/>
</dbReference>
<feature type="compositionally biased region" description="Basic and acidic residues" evidence="1">
    <location>
        <begin position="427"/>
        <end position="441"/>
    </location>
</feature>
<dbReference type="Proteomes" id="UP000325902">
    <property type="component" value="Unassembled WGS sequence"/>
</dbReference>
<accession>A0A5N5DL38</accession>
<organism evidence="2 3">
    <name type="scientific">Lasiodiplodia theobromae</name>
    <dbReference type="NCBI Taxonomy" id="45133"/>
    <lineage>
        <taxon>Eukaryota</taxon>
        <taxon>Fungi</taxon>
        <taxon>Dikarya</taxon>
        <taxon>Ascomycota</taxon>
        <taxon>Pezizomycotina</taxon>
        <taxon>Dothideomycetes</taxon>
        <taxon>Dothideomycetes incertae sedis</taxon>
        <taxon>Botryosphaeriales</taxon>
        <taxon>Botryosphaeriaceae</taxon>
        <taxon>Lasiodiplodia</taxon>
    </lineage>
</organism>
<protein>
    <submittedName>
        <fullName evidence="2">Uncharacterized protein</fullName>
    </submittedName>
</protein>
<proteinExistence type="predicted"/>
<dbReference type="AlphaFoldDB" id="A0A5N5DL38"/>
<evidence type="ECO:0000313" key="3">
    <source>
        <dbReference type="Proteomes" id="UP000325902"/>
    </source>
</evidence>
<name>A0A5N5DL38_9PEZI</name>
<dbReference type="PANTHER" id="PTHR42085:SF2">
    <property type="entry name" value="F-BOX DOMAIN-CONTAINING PROTEIN"/>
    <property type="match status" value="1"/>
</dbReference>
<feature type="region of interest" description="Disordered" evidence="1">
    <location>
        <begin position="368"/>
        <end position="413"/>
    </location>
</feature>
<gene>
    <name evidence="2" type="ORF">DBV05_g3410</name>
</gene>
<reference evidence="2 3" key="1">
    <citation type="journal article" date="2019" name="Sci. Rep.">
        <title>A multi-omics analysis of the grapevine pathogen Lasiodiplodia theobromae reveals that temperature affects the expression of virulence- and pathogenicity-related genes.</title>
        <authorList>
            <person name="Felix C."/>
            <person name="Meneses R."/>
            <person name="Goncalves M.F.M."/>
            <person name="Tilleman L."/>
            <person name="Duarte A.S."/>
            <person name="Jorrin-Novo J.V."/>
            <person name="Van de Peer Y."/>
            <person name="Deforce D."/>
            <person name="Van Nieuwerburgh F."/>
            <person name="Esteves A.C."/>
            <person name="Alves A."/>
        </authorList>
    </citation>
    <scope>NUCLEOTIDE SEQUENCE [LARGE SCALE GENOMIC DNA]</scope>
    <source>
        <strain evidence="2 3">LA-SOL3</strain>
    </source>
</reference>
<evidence type="ECO:0000313" key="2">
    <source>
        <dbReference type="EMBL" id="KAB2578051.1"/>
    </source>
</evidence>
<dbReference type="InterPro" id="IPR038883">
    <property type="entry name" value="AN11006-like"/>
</dbReference>
<feature type="compositionally biased region" description="Acidic residues" evidence="1">
    <location>
        <begin position="385"/>
        <end position="401"/>
    </location>
</feature>
<evidence type="ECO:0000256" key="1">
    <source>
        <dbReference type="SAM" id="MobiDB-lite"/>
    </source>
</evidence>
<dbReference type="OrthoDB" id="5420711at2759"/>
<keyword evidence="3" id="KW-1185">Reference proteome</keyword>
<dbReference type="EMBL" id="VCHE01000014">
    <property type="protein sequence ID" value="KAB2578051.1"/>
    <property type="molecule type" value="Genomic_DNA"/>
</dbReference>
<feature type="region of interest" description="Disordered" evidence="1">
    <location>
        <begin position="427"/>
        <end position="455"/>
    </location>
</feature>
<sequence length="455" mass="52527">MSAEPPGFIHVVDPSYFDPDPMEPFRLLDLPRELRDVIYEHMVVCGTVYIIPGDCWKPEQEKRNGHPRAWQLHTRQVRRTTYLRSTHAPGGYYSYHDPHYTDVERVNVSVFLVNRQVYQEASAIYYKKNTFYFGNAGPCDEILSVPACYAFLVDRTPHTLRNLKAITLMIDSQGVNAPMGSWLDGEYMFDLIDFINKNLALETFGLDLCGWPPDVRLSTWNWNVPHPRSWIRYHRMSWVGALLQLNRVEKLFIDIVASDGTPERLAAFLCLLRYHLLENGELLGTRNIKFYARHFGEYCSRKNSASGDAEIYYKRKREGRRLQLLSHDDANGRSFVQPATRASPLCEGAVAKRVADGLGLDEAREQVQEEAENNRYTSIYRFPGDEDSDISDYDASDDGDNDSLNSLELDEDDMDFVMDEDYIETFRDLDDRTQEENERRYLAGAQAYPDTEGLE</sequence>